<dbReference type="Proteomes" id="UP000824120">
    <property type="component" value="Chromosome 12"/>
</dbReference>
<proteinExistence type="inferred from homology"/>
<keyword evidence="2" id="KW-0677">Repeat</keyword>
<gene>
    <name evidence="4" type="ORF">H5410_058889</name>
</gene>
<reference evidence="4 5" key="1">
    <citation type="submission" date="2020-09" db="EMBL/GenBank/DDBJ databases">
        <title>De no assembly of potato wild relative species, Solanum commersonii.</title>
        <authorList>
            <person name="Cho K."/>
        </authorList>
    </citation>
    <scope>NUCLEOTIDE SEQUENCE [LARGE SCALE GENOMIC DNA]</scope>
    <source>
        <strain evidence="4">LZ3.2</strain>
        <tissue evidence="4">Leaf</tissue>
    </source>
</reference>
<dbReference type="InterPro" id="IPR002885">
    <property type="entry name" value="PPR_rpt"/>
</dbReference>
<protein>
    <recommendedName>
        <fullName evidence="6">Pentatricopeptide repeat-containing protein</fullName>
    </recommendedName>
</protein>
<sequence length="496" mass="56339">MEKVKKVSSFSLSSLLRQQKDAKIALQLFLNPNPSHGSNKTAKPFRYSPLCYDLIICKLGRAKLFQEMEKIIDKLRHDTRVSLNEVVFCNVISFYGRAHLPEKALHMYNEIPSFRCYRSIKSVNSLLNALLACKEYSKIREMLNNFENYATPDVCTFNILMNASCLCGDLDSAREMFDEMRKRGIQPNVVTFGTLINGLCVNRELDEAFRMKKIMERDFKLKPNAFVYVALIKGLCKVDDLNAAVKMKEEMLRKNVELDSAVYSTLISAYFRIGRRDEVYGLLTEMEKNGCKCDTVTFNALMHGYCQEKDFDSAFKVLDEMEGKGCKPDVISCNVIIRGLCDGGKLREASELLDDMPRRRCKPDVVSYRIYLDGLCKAKQFKEAAVILHEMVFKGYIPRDTSLCKLFDGLIQEGDRESLLRALDNMASVNCISKEVWETVISMMCQQDNLSSASALVGMLTKDGANYSEYKSVMPNVVEAITLILVKQRCNEMGTG</sequence>
<comment type="caution">
    <text evidence="4">The sequence shown here is derived from an EMBL/GenBank/DDBJ whole genome shotgun (WGS) entry which is preliminary data.</text>
</comment>
<evidence type="ECO:0000256" key="3">
    <source>
        <dbReference type="PROSITE-ProRule" id="PRU00708"/>
    </source>
</evidence>
<evidence type="ECO:0000313" key="5">
    <source>
        <dbReference type="Proteomes" id="UP000824120"/>
    </source>
</evidence>
<keyword evidence="5" id="KW-1185">Reference proteome</keyword>
<feature type="repeat" description="PPR" evidence="3">
    <location>
        <begin position="364"/>
        <end position="398"/>
    </location>
</feature>
<dbReference type="Pfam" id="PF01535">
    <property type="entry name" value="PPR"/>
    <property type="match status" value="1"/>
</dbReference>
<feature type="repeat" description="PPR" evidence="3">
    <location>
        <begin position="329"/>
        <end position="363"/>
    </location>
</feature>
<dbReference type="OrthoDB" id="185373at2759"/>
<evidence type="ECO:0000313" key="4">
    <source>
        <dbReference type="EMBL" id="KAG5569123.1"/>
    </source>
</evidence>
<dbReference type="Pfam" id="PF12854">
    <property type="entry name" value="PPR_1"/>
    <property type="match status" value="1"/>
</dbReference>
<evidence type="ECO:0000256" key="1">
    <source>
        <dbReference type="ARBA" id="ARBA00007626"/>
    </source>
</evidence>
<evidence type="ECO:0000256" key="2">
    <source>
        <dbReference type="ARBA" id="ARBA00022737"/>
    </source>
</evidence>
<dbReference type="Pfam" id="PF13041">
    <property type="entry name" value="PPR_2"/>
    <property type="match status" value="3"/>
</dbReference>
<feature type="repeat" description="PPR" evidence="3">
    <location>
        <begin position="153"/>
        <end position="187"/>
    </location>
</feature>
<dbReference type="PROSITE" id="PS51375">
    <property type="entry name" value="PPR"/>
    <property type="match status" value="7"/>
</dbReference>
<feature type="repeat" description="PPR" evidence="3">
    <location>
        <begin position="259"/>
        <end position="293"/>
    </location>
</feature>
<dbReference type="EMBL" id="JACXVP010000012">
    <property type="protein sequence ID" value="KAG5569123.1"/>
    <property type="molecule type" value="Genomic_DNA"/>
</dbReference>
<evidence type="ECO:0008006" key="6">
    <source>
        <dbReference type="Google" id="ProtNLM"/>
    </source>
</evidence>
<dbReference type="PANTHER" id="PTHR47941">
    <property type="entry name" value="PENTATRICOPEPTIDE REPEAT-CONTAINING PROTEIN 3, MITOCHONDRIAL"/>
    <property type="match status" value="1"/>
</dbReference>
<organism evidence="4 5">
    <name type="scientific">Solanum commersonii</name>
    <name type="common">Commerson's wild potato</name>
    <name type="synonym">Commerson's nightshade</name>
    <dbReference type="NCBI Taxonomy" id="4109"/>
    <lineage>
        <taxon>Eukaryota</taxon>
        <taxon>Viridiplantae</taxon>
        <taxon>Streptophyta</taxon>
        <taxon>Embryophyta</taxon>
        <taxon>Tracheophyta</taxon>
        <taxon>Spermatophyta</taxon>
        <taxon>Magnoliopsida</taxon>
        <taxon>eudicotyledons</taxon>
        <taxon>Gunneridae</taxon>
        <taxon>Pentapetalae</taxon>
        <taxon>asterids</taxon>
        <taxon>lamiids</taxon>
        <taxon>Solanales</taxon>
        <taxon>Solanaceae</taxon>
        <taxon>Solanoideae</taxon>
        <taxon>Solaneae</taxon>
        <taxon>Solanum</taxon>
    </lineage>
</organism>
<feature type="repeat" description="PPR" evidence="3">
    <location>
        <begin position="294"/>
        <end position="328"/>
    </location>
</feature>
<dbReference type="Gene3D" id="1.25.40.10">
    <property type="entry name" value="Tetratricopeptide repeat domain"/>
    <property type="match status" value="4"/>
</dbReference>
<dbReference type="InterPro" id="IPR011990">
    <property type="entry name" value="TPR-like_helical_dom_sf"/>
</dbReference>
<accession>A0A9J5W0W4</accession>
<dbReference type="AlphaFoldDB" id="A0A9J5W0W4"/>
<dbReference type="NCBIfam" id="TIGR00756">
    <property type="entry name" value="PPR"/>
    <property type="match status" value="7"/>
</dbReference>
<feature type="repeat" description="PPR" evidence="3">
    <location>
        <begin position="188"/>
        <end position="218"/>
    </location>
</feature>
<comment type="similarity">
    <text evidence="1">Belongs to the PPR family. P subfamily.</text>
</comment>
<name>A0A9J5W0W4_SOLCO</name>
<feature type="repeat" description="PPR" evidence="3">
    <location>
        <begin position="224"/>
        <end position="258"/>
    </location>
</feature>